<comment type="caution">
    <text evidence="2">The sequence shown here is derived from an EMBL/GenBank/DDBJ whole genome shotgun (WGS) entry which is preliminary data.</text>
</comment>
<gene>
    <name evidence="3" type="ORF">CXF42_09270</name>
    <name evidence="2" type="ORF">CXF48_06450</name>
</gene>
<dbReference type="OrthoDB" id="4423992at2"/>
<proteinExistence type="predicted"/>
<dbReference type="EMBL" id="PQNQ01000032">
    <property type="protein sequence ID" value="RRQ02754.1"/>
    <property type="molecule type" value="Genomic_DNA"/>
</dbReference>
<dbReference type="AlphaFoldDB" id="A0A3R8PBK6"/>
<feature type="transmembrane region" description="Helical" evidence="1">
    <location>
        <begin position="39"/>
        <end position="61"/>
    </location>
</feature>
<name>A0A3R8PBK6_9CORY</name>
<dbReference type="RefSeq" id="WP_010264200.1">
    <property type="nucleotide sequence ID" value="NZ_CP066067.1"/>
</dbReference>
<evidence type="ECO:0000313" key="3">
    <source>
        <dbReference type="EMBL" id="RRQ02754.1"/>
    </source>
</evidence>
<feature type="transmembrane region" description="Helical" evidence="1">
    <location>
        <begin position="6"/>
        <end position="27"/>
    </location>
</feature>
<keyword evidence="1" id="KW-1133">Transmembrane helix</keyword>
<evidence type="ECO:0000313" key="4">
    <source>
        <dbReference type="Proteomes" id="UP000276526"/>
    </source>
</evidence>
<keyword evidence="1" id="KW-0472">Membrane</keyword>
<reference evidence="4 5" key="1">
    <citation type="submission" date="2018-01" db="EMBL/GenBank/DDBJ databases">
        <title>Twenty Corynebacterium bovis Genomes.</title>
        <authorList>
            <person name="Gulvik C.A."/>
        </authorList>
    </citation>
    <scope>NUCLEOTIDE SEQUENCE [LARGE SCALE GENOMIC DNA]</scope>
    <source>
        <strain evidence="3 5">16-2004</strain>
        <strain evidence="2 4">F6900</strain>
    </source>
</reference>
<dbReference type="Proteomes" id="UP000276526">
    <property type="component" value="Unassembled WGS sequence"/>
</dbReference>
<dbReference type="GeneID" id="60808969"/>
<keyword evidence="1" id="KW-0812">Transmembrane</keyword>
<organism evidence="2 4">
    <name type="scientific">Corynebacterium bovis</name>
    <dbReference type="NCBI Taxonomy" id="36808"/>
    <lineage>
        <taxon>Bacteria</taxon>
        <taxon>Bacillati</taxon>
        <taxon>Actinomycetota</taxon>
        <taxon>Actinomycetes</taxon>
        <taxon>Mycobacteriales</taxon>
        <taxon>Corynebacteriaceae</taxon>
        <taxon>Corynebacterium</taxon>
    </lineage>
</organism>
<accession>A0A3R8PBK6</accession>
<keyword evidence="5" id="KW-1185">Reference proteome</keyword>
<sequence length="62" mass="6667">MSTPELVVTMSSVFVGFLLFGAAFATFSYRRSPKVVWSLFAAAIVCMTVVPTTVAVFWASLG</sequence>
<evidence type="ECO:0000313" key="2">
    <source>
        <dbReference type="EMBL" id="RRO86504.1"/>
    </source>
</evidence>
<protein>
    <submittedName>
        <fullName evidence="2">Uncharacterized protein</fullName>
    </submittedName>
</protein>
<dbReference type="EMBL" id="PQNK01000009">
    <property type="protein sequence ID" value="RRO86504.1"/>
    <property type="molecule type" value="Genomic_DNA"/>
</dbReference>
<evidence type="ECO:0000313" key="5">
    <source>
        <dbReference type="Proteomes" id="UP000278422"/>
    </source>
</evidence>
<evidence type="ECO:0000256" key="1">
    <source>
        <dbReference type="SAM" id="Phobius"/>
    </source>
</evidence>
<dbReference type="Proteomes" id="UP000278422">
    <property type="component" value="Unassembled WGS sequence"/>
</dbReference>